<evidence type="ECO:0000313" key="2">
    <source>
        <dbReference type="Proteomes" id="UP000236752"/>
    </source>
</evidence>
<name>A0A1H5U4S2_9RHOB</name>
<sequence>MLVVLGLIIAFVLIAVFSNRSTRQCRWREFRHDTGSRWSCVQCGAVVEGKRGETPTECLKNKGEFDQNKNSS</sequence>
<gene>
    <name evidence="1" type="ORF">SAMN04488045_0863</name>
</gene>
<proteinExistence type="predicted"/>
<dbReference type="Proteomes" id="UP000236752">
    <property type="component" value="Unassembled WGS sequence"/>
</dbReference>
<protein>
    <submittedName>
        <fullName evidence="1">Uncharacterized protein</fullName>
    </submittedName>
</protein>
<accession>A0A1H5U4S2</accession>
<evidence type="ECO:0000313" key="1">
    <source>
        <dbReference type="EMBL" id="SEF70053.1"/>
    </source>
</evidence>
<organism evidence="1 2">
    <name type="scientific">Thalassococcus halodurans</name>
    <dbReference type="NCBI Taxonomy" id="373675"/>
    <lineage>
        <taxon>Bacteria</taxon>
        <taxon>Pseudomonadati</taxon>
        <taxon>Pseudomonadota</taxon>
        <taxon>Alphaproteobacteria</taxon>
        <taxon>Rhodobacterales</taxon>
        <taxon>Roseobacteraceae</taxon>
        <taxon>Thalassococcus</taxon>
    </lineage>
</organism>
<keyword evidence="2" id="KW-1185">Reference proteome</keyword>
<dbReference type="AlphaFoldDB" id="A0A1H5U4S2"/>
<dbReference type="EMBL" id="FNUZ01000001">
    <property type="protein sequence ID" value="SEF70053.1"/>
    <property type="molecule type" value="Genomic_DNA"/>
</dbReference>
<reference evidence="1 2" key="1">
    <citation type="submission" date="2016-10" db="EMBL/GenBank/DDBJ databases">
        <authorList>
            <person name="de Groot N.N."/>
        </authorList>
    </citation>
    <scope>NUCLEOTIDE SEQUENCE [LARGE SCALE GENOMIC DNA]</scope>
    <source>
        <strain evidence="1 2">DSM 26915</strain>
    </source>
</reference>